<name>A0A2W5WMZ4_9MICO</name>
<dbReference type="GO" id="GO:0016887">
    <property type="term" value="F:ATP hydrolysis activity"/>
    <property type="evidence" value="ECO:0007669"/>
    <property type="project" value="InterPro"/>
</dbReference>
<dbReference type="InterPro" id="IPR039421">
    <property type="entry name" value="Type_1_exporter"/>
</dbReference>
<dbReference type="AlphaFoldDB" id="A0A2W5WMZ4"/>
<comment type="subcellular location">
    <subcellularLocation>
        <location evidence="1">Cell membrane</location>
        <topology evidence="1">Multi-pass membrane protein</topology>
    </subcellularLocation>
</comment>
<dbReference type="Gene3D" id="1.20.1560.10">
    <property type="entry name" value="ABC transporter type 1, transmembrane domain"/>
    <property type="match status" value="1"/>
</dbReference>
<dbReference type="SMART" id="SM00382">
    <property type="entry name" value="AAA"/>
    <property type="match status" value="1"/>
</dbReference>
<keyword evidence="5 7" id="KW-1133">Transmembrane helix</keyword>
<keyword evidence="3" id="KW-0547">Nucleotide-binding</keyword>
<keyword evidence="6 7" id="KW-0472">Membrane</keyword>
<organism evidence="9 10">
    <name type="scientific">Xylanimonas oleitrophica</name>
    <dbReference type="NCBI Taxonomy" id="2607479"/>
    <lineage>
        <taxon>Bacteria</taxon>
        <taxon>Bacillati</taxon>
        <taxon>Actinomycetota</taxon>
        <taxon>Actinomycetes</taxon>
        <taxon>Micrococcales</taxon>
        <taxon>Promicromonosporaceae</taxon>
        <taxon>Xylanimonas</taxon>
    </lineage>
</organism>
<dbReference type="PANTHER" id="PTHR24221">
    <property type="entry name" value="ATP-BINDING CASSETTE SUB-FAMILY B"/>
    <property type="match status" value="1"/>
</dbReference>
<reference evidence="9 10" key="1">
    <citation type="submission" date="2018-06" db="EMBL/GenBank/DDBJ databases">
        <title>Whole genome sequencing of a novel hydrocarbon degrading bacterial strain, PW21 isolated from oil contaminated produced water sample.</title>
        <authorList>
            <person name="Nagkirti P."/>
            <person name="Shaikh A."/>
            <person name="Gowdaman V."/>
            <person name="Engineer A.E."/>
            <person name="Dagar S."/>
            <person name="Dhakephalkar P.K."/>
        </authorList>
    </citation>
    <scope>NUCLEOTIDE SEQUENCE [LARGE SCALE GENOMIC DNA]</scope>
    <source>
        <strain evidence="9 10">PW21</strain>
    </source>
</reference>
<keyword evidence="2 7" id="KW-0812">Transmembrane</keyword>
<feature type="transmembrane region" description="Helical" evidence="7">
    <location>
        <begin position="24"/>
        <end position="51"/>
    </location>
</feature>
<dbReference type="InterPro" id="IPR003439">
    <property type="entry name" value="ABC_transporter-like_ATP-bd"/>
</dbReference>
<feature type="transmembrane region" description="Helical" evidence="7">
    <location>
        <begin position="63"/>
        <end position="86"/>
    </location>
</feature>
<dbReference type="GO" id="GO:0005524">
    <property type="term" value="F:ATP binding"/>
    <property type="evidence" value="ECO:0007669"/>
    <property type="project" value="UniProtKB-KW"/>
</dbReference>
<dbReference type="SUPFAM" id="SSF90123">
    <property type="entry name" value="ABC transporter transmembrane region"/>
    <property type="match status" value="1"/>
</dbReference>
<keyword evidence="4 9" id="KW-0067">ATP-binding</keyword>
<dbReference type="GO" id="GO:0034040">
    <property type="term" value="F:ATPase-coupled lipid transmembrane transporter activity"/>
    <property type="evidence" value="ECO:0007669"/>
    <property type="project" value="TreeGrafter"/>
</dbReference>
<dbReference type="SUPFAM" id="SSF52540">
    <property type="entry name" value="P-loop containing nucleoside triphosphate hydrolases"/>
    <property type="match status" value="1"/>
</dbReference>
<dbReference type="EMBL" id="QKWH01000010">
    <property type="protein sequence ID" value="PZR52372.1"/>
    <property type="molecule type" value="Genomic_DNA"/>
</dbReference>
<protein>
    <submittedName>
        <fullName evidence="9">ABC transporter ATP-binding protein</fullName>
    </submittedName>
</protein>
<evidence type="ECO:0000256" key="1">
    <source>
        <dbReference type="ARBA" id="ARBA00004651"/>
    </source>
</evidence>
<feature type="transmembrane region" description="Helical" evidence="7">
    <location>
        <begin position="156"/>
        <end position="182"/>
    </location>
</feature>
<dbReference type="Pfam" id="PF00005">
    <property type="entry name" value="ABC_tran"/>
    <property type="match status" value="1"/>
</dbReference>
<dbReference type="CDD" id="cd03228">
    <property type="entry name" value="ABCC_MRP_Like"/>
    <property type="match status" value="1"/>
</dbReference>
<dbReference type="GO" id="GO:0005886">
    <property type="term" value="C:plasma membrane"/>
    <property type="evidence" value="ECO:0007669"/>
    <property type="project" value="UniProtKB-SubCell"/>
</dbReference>
<evidence type="ECO:0000259" key="8">
    <source>
        <dbReference type="PROSITE" id="PS50893"/>
    </source>
</evidence>
<evidence type="ECO:0000313" key="9">
    <source>
        <dbReference type="EMBL" id="PZR52372.1"/>
    </source>
</evidence>
<evidence type="ECO:0000256" key="7">
    <source>
        <dbReference type="SAM" id="Phobius"/>
    </source>
</evidence>
<dbReference type="InterPro" id="IPR036640">
    <property type="entry name" value="ABC1_TM_sf"/>
</dbReference>
<accession>A0A2W5WMZ4</accession>
<dbReference type="PANTHER" id="PTHR24221:SF646">
    <property type="entry name" value="HAEMOLYSIN SECRETION ATP-BINDING PROTEIN"/>
    <property type="match status" value="1"/>
</dbReference>
<comment type="caution">
    <text evidence="9">The sequence shown here is derived from an EMBL/GenBank/DDBJ whole genome shotgun (WGS) entry which is preliminary data.</text>
</comment>
<dbReference type="Gene3D" id="3.40.50.300">
    <property type="entry name" value="P-loop containing nucleotide triphosphate hydrolases"/>
    <property type="match status" value="1"/>
</dbReference>
<sequence>MTRYVRRAVRLLRTLSDLGPGPTAAVVALLVVAALMPSGLAVALGLLVNAVESSAGTQGSGPAGVSAAAMLPLVGFAAVYLLGYFAESLVGPLEYLAVSRVDRAHRARVAQMVAEAPTLDLVEDADTQRMIREVEADPRMGFDRTPGQGALGQVRALAGLVGVLCAAAVLAVHAWWLPLVVLAPATLNRFLRNQQAVVITRHWQAAMSGEMHADVWRRATVDAGAGKETRVLGLAQWMTDRMQRHIREANTPLWRYVNRLVLDEWSQLLLVVVGLAPALLLVTLAAADGSGSLAVQATVLSAGTAVFQLLGSSGAAHRIAGGDAVLTTTAKLAERLRPTDGGGHGPRVPGRGLTASALSGAMPVVTFERVSFRYPGTERLVLDSLDLTVGGGENLALVGLNGSGKSTLVKLLCGLYRPTAGRILVDGTDLADLDPGAWRSRLAVIFQDFVHYPLSLADNVTLGHGTPDEALGRAVSQTGIARVVDRLPDGWRTPLSRSRDGGVDLSGGQWQQVALTRAWLAVERGARLLVLDEPTAHLDVRTEAETYERLAGLRGTTGSLLITHRLATVRSADRIVLLEHGAIVESGDHDALMRLDGRYAEMFRAQAQRFENDLSGSRGGTE</sequence>
<proteinExistence type="predicted"/>
<keyword evidence="10" id="KW-1185">Reference proteome</keyword>
<evidence type="ECO:0000256" key="4">
    <source>
        <dbReference type="ARBA" id="ARBA00022840"/>
    </source>
</evidence>
<gene>
    <name evidence="9" type="ORF">DNL40_11895</name>
</gene>
<evidence type="ECO:0000256" key="5">
    <source>
        <dbReference type="ARBA" id="ARBA00022989"/>
    </source>
</evidence>
<evidence type="ECO:0000256" key="3">
    <source>
        <dbReference type="ARBA" id="ARBA00022741"/>
    </source>
</evidence>
<evidence type="ECO:0000256" key="6">
    <source>
        <dbReference type="ARBA" id="ARBA00023136"/>
    </source>
</evidence>
<dbReference type="InterPro" id="IPR027417">
    <property type="entry name" value="P-loop_NTPase"/>
</dbReference>
<evidence type="ECO:0000256" key="2">
    <source>
        <dbReference type="ARBA" id="ARBA00022692"/>
    </source>
</evidence>
<dbReference type="InterPro" id="IPR003593">
    <property type="entry name" value="AAA+_ATPase"/>
</dbReference>
<feature type="domain" description="ABC transporter" evidence="8">
    <location>
        <begin position="365"/>
        <end position="605"/>
    </location>
</feature>
<dbReference type="RefSeq" id="WP_111251486.1">
    <property type="nucleotide sequence ID" value="NZ_QKWH01000010.1"/>
</dbReference>
<evidence type="ECO:0000313" key="10">
    <source>
        <dbReference type="Proteomes" id="UP000248783"/>
    </source>
</evidence>
<dbReference type="PROSITE" id="PS50893">
    <property type="entry name" value="ABC_TRANSPORTER_2"/>
    <property type="match status" value="1"/>
</dbReference>
<dbReference type="Proteomes" id="UP000248783">
    <property type="component" value="Unassembled WGS sequence"/>
</dbReference>